<dbReference type="EMBL" id="ACFU01000026">
    <property type="protein sequence ID" value="EEF13142.1"/>
    <property type="molecule type" value="Genomic_DNA"/>
</dbReference>
<dbReference type="eggNOG" id="ENOG50300XB">
    <property type="taxonomic scope" value="Bacteria"/>
</dbReference>
<name>B9D4A5_CAMRE</name>
<accession>B9D4A5</accession>
<comment type="caution">
    <text evidence="1">The sequence shown here is derived from an EMBL/GenBank/DDBJ whole genome shotgun (WGS) entry which is preliminary data.</text>
</comment>
<reference evidence="1 2" key="1">
    <citation type="submission" date="2008-08" db="EMBL/GenBank/DDBJ databases">
        <authorList>
            <person name="Madupu R."/>
            <person name="Durkin A.S."/>
            <person name="Torralba M."/>
            <person name="Methe B."/>
            <person name="Sutton G.G."/>
            <person name="Strausberg R.L."/>
            <person name="Nelson K.E."/>
        </authorList>
    </citation>
    <scope>NUCLEOTIDE SEQUENCE [LARGE SCALE GENOMIC DNA]</scope>
    <source>
        <strain evidence="1 2">RM3267</strain>
    </source>
</reference>
<dbReference type="Proteomes" id="UP000003082">
    <property type="component" value="Unassembled WGS sequence"/>
</dbReference>
<organism evidence="1 2">
    <name type="scientific">Campylobacter rectus RM3267</name>
    <dbReference type="NCBI Taxonomy" id="553218"/>
    <lineage>
        <taxon>Bacteria</taxon>
        <taxon>Pseudomonadati</taxon>
        <taxon>Campylobacterota</taxon>
        <taxon>Epsilonproteobacteria</taxon>
        <taxon>Campylobacterales</taxon>
        <taxon>Campylobacteraceae</taxon>
        <taxon>Campylobacter</taxon>
    </lineage>
</organism>
<dbReference type="AlphaFoldDB" id="B9D4A5"/>
<keyword evidence="2" id="KW-1185">Reference proteome</keyword>
<evidence type="ECO:0000313" key="1">
    <source>
        <dbReference type="EMBL" id="EEF13142.1"/>
    </source>
</evidence>
<proteinExistence type="predicted"/>
<gene>
    <name evidence="1" type="ORF">CAMRE0001_2097</name>
</gene>
<sequence length="54" mass="6489">MSFEYFLWISLKFDSIGYMPYLRQILTSKPQKSSQNPSPHCFIFTNLARFITFF</sequence>
<evidence type="ECO:0000313" key="2">
    <source>
        <dbReference type="Proteomes" id="UP000003082"/>
    </source>
</evidence>
<protein>
    <submittedName>
        <fullName evidence="1">Uncharacterized protein</fullName>
    </submittedName>
</protein>